<dbReference type="RefSeq" id="WP_173971109.1">
    <property type="nucleotide sequence ID" value="NZ_CADCSU010000096.1"/>
</dbReference>
<dbReference type="Proteomes" id="UP000479938">
    <property type="component" value="Unassembled WGS sequence"/>
</dbReference>
<evidence type="ECO:0000313" key="2">
    <source>
        <dbReference type="Proteomes" id="UP000479938"/>
    </source>
</evidence>
<proteinExistence type="predicted"/>
<organism evidence="1 2">
    <name type="scientific">Flavobacterium bizetiae</name>
    <dbReference type="NCBI Taxonomy" id="2704140"/>
    <lineage>
        <taxon>Bacteria</taxon>
        <taxon>Pseudomonadati</taxon>
        <taxon>Bacteroidota</taxon>
        <taxon>Flavobacteriia</taxon>
        <taxon>Flavobacteriales</taxon>
        <taxon>Flavobacteriaceae</taxon>
        <taxon>Flavobacterium</taxon>
    </lineage>
</organism>
<dbReference type="AlphaFoldDB" id="A0A6N3IWH2"/>
<keyword evidence="2" id="KW-1185">Reference proteome</keyword>
<evidence type="ECO:0000313" key="1">
    <source>
        <dbReference type="EMBL" id="CAA9199303.1"/>
    </source>
</evidence>
<accession>A0A6N3IWH2</accession>
<reference evidence="1 2" key="1">
    <citation type="submission" date="2020-02" db="EMBL/GenBank/DDBJ databases">
        <authorList>
            <person name="Criscuolo A."/>
        </authorList>
    </citation>
    <scope>NUCLEOTIDE SEQUENCE [LARGE SCALE GENOMIC DNA]</scope>
    <source>
        <strain evidence="1">CIP105534</strain>
    </source>
</reference>
<name>A0A6N3IWH2_9FLAO</name>
<gene>
    <name evidence="1" type="ORF">FLA105534_02527</name>
</gene>
<dbReference type="EMBL" id="CADCSU010000096">
    <property type="protein sequence ID" value="CAA9199303.1"/>
    <property type="molecule type" value="Genomic_DNA"/>
</dbReference>
<evidence type="ECO:0008006" key="3">
    <source>
        <dbReference type="Google" id="ProtNLM"/>
    </source>
</evidence>
<protein>
    <recommendedName>
        <fullName evidence="3">IrrE N-terminal-like domain-containing protein</fullName>
    </recommendedName>
</protein>
<sequence length="168" mass="19021">MPAKQKDVKIEKVLSFLNEIGIDVVEKELEDTFLPGLSLGSNCIYIDYDKLLYPGDILHEAGHLAVTTSSERKLVGSSEMSPEWPTQSEEIVAILWSFAAANHLQLPLDFVFHPNGYKGDSDWFISNFSNKNYIGLPFLEWIGLTLSDDRALKEGKEAFPVMQKWLRD</sequence>